<evidence type="ECO:0000313" key="1">
    <source>
        <dbReference type="EMBL" id="KAK9237516.1"/>
    </source>
</evidence>
<keyword evidence="2" id="KW-1185">Reference proteome</keyword>
<evidence type="ECO:0000313" key="2">
    <source>
        <dbReference type="Proteomes" id="UP001433508"/>
    </source>
</evidence>
<accession>A0ACC3T1L6</accession>
<sequence>MPKSDIGQHAPLVATAIRPSTIFNCNMQNPRSIGKILRLREFNLAKSKQRPFDTSKFMVAAVHHVFRQTRAYTNSTFSADELLHFNALASTWWDTNGPSRLLHKMNPLRISFIFDTIDRYSIKSLSRESGLKMLDVGCGGGILTESLARNPRVASVTGIDMSEEVLSVAQQHKKQDPALVSGGKLQYKLCSLLDLPIAQEAGEGQIEERYDGVTLFEVLEHVPSPSAILQAATERVRPGGWIFISTVNRTAVAYLTTILMGEKVLNIVPEGTHTWSKYINERELREWFYEQKTNVPGSGEHWDIVRSEGCIYVPFVGWKFAGPRDVGNYFLAARRLQ</sequence>
<dbReference type="Proteomes" id="UP001433508">
    <property type="component" value="Unassembled WGS sequence"/>
</dbReference>
<name>A0ACC3T1L6_LIPKO</name>
<protein>
    <submittedName>
        <fullName evidence="1">S-adenosyl-L-methionine-dependent methyltransferase</fullName>
    </submittedName>
</protein>
<keyword evidence="1" id="KW-0808">Transferase</keyword>
<gene>
    <name evidence="1" type="ORF">V1525DRAFT_403821</name>
</gene>
<proteinExistence type="predicted"/>
<keyword evidence="1" id="KW-0489">Methyltransferase</keyword>
<organism evidence="1 2">
    <name type="scientific">Lipomyces kononenkoae</name>
    <name type="common">Yeast</name>
    <dbReference type="NCBI Taxonomy" id="34357"/>
    <lineage>
        <taxon>Eukaryota</taxon>
        <taxon>Fungi</taxon>
        <taxon>Dikarya</taxon>
        <taxon>Ascomycota</taxon>
        <taxon>Saccharomycotina</taxon>
        <taxon>Lipomycetes</taxon>
        <taxon>Lipomycetales</taxon>
        <taxon>Lipomycetaceae</taxon>
        <taxon>Lipomyces</taxon>
    </lineage>
</organism>
<dbReference type="EMBL" id="MU971368">
    <property type="protein sequence ID" value="KAK9237516.1"/>
    <property type="molecule type" value="Genomic_DNA"/>
</dbReference>
<reference evidence="2" key="1">
    <citation type="journal article" date="2024" name="Front. Bioeng. Biotechnol.">
        <title>Genome-scale model development and genomic sequencing of the oleaginous clade Lipomyces.</title>
        <authorList>
            <person name="Czajka J.J."/>
            <person name="Han Y."/>
            <person name="Kim J."/>
            <person name="Mondo S.J."/>
            <person name="Hofstad B.A."/>
            <person name="Robles A."/>
            <person name="Haridas S."/>
            <person name="Riley R."/>
            <person name="LaButti K."/>
            <person name="Pangilinan J."/>
            <person name="Andreopoulos W."/>
            <person name="Lipzen A."/>
            <person name="Yan J."/>
            <person name="Wang M."/>
            <person name="Ng V."/>
            <person name="Grigoriev I.V."/>
            <person name="Spatafora J.W."/>
            <person name="Magnuson J.K."/>
            <person name="Baker S.E."/>
            <person name="Pomraning K.R."/>
        </authorList>
    </citation>
    <scope>NUCLEOTIDE SEQUENCE [LARGE SCALE GENOMIC DNA]</scope>
    <source>
        <strain evidence="2">CBS 7786</strain>
    </source>
</reference>
<comment type="caution">
    <text evidence="1">The sequence shown here is derived from an EMBL/GenBank/DDBJ whole genome shotgun (WGS) entry which is preliminary data.</text>
</comment>